<dbReference type="InterPro" id="IPR001650">
    <property type="entry name" value="Helicase_C-like"/>
</dbReference>
<dbReference type="PANTHER" id="PTHR47964">
    <property type="entry name" value="ATP-DEPENDENT DNA HELICASE HOMOLOG RECG, CHLOROPLASTIC"/>
    <property type="match status" value="1"/>
</dbReference>
<dbReference type="NCBIfam" id="TIGR00643">
    <property type="entry name" value="recG"/>
    <property type="match status" value="1"/>
</dbReference>
<dbReference type="InterPro" id="IPR014001">
    <property type="entry name" value="Helicase_ATP-bd"/>
</dbReference>
<dbReference type="CDD" id="cd04488">
    <property type="entry name" value="RecG_wedge_OBF"/>
    <property type="match status" value="1"/>
</dbReference>
<name>A0ABT6DI81_9BACT</name>
<evidence type="ECO:0000256" key="1">
    <source>
        <dbReference type="ARBA" id="ARBA00007504"/>
    </source>
</evidence>
<evidence type="ECO:0000256" key="14">
    <source>
        <dbReference type="ARBA" id="ARBA00048988"/>
    </source>
</evidence>
<evidence type="ECO:0000313" key="18">
    <source>
        <dbReference type="EMBL" id="MDG0816219.1"/>
    </source>
</evidence>
<evidence type="ECO:0000256" key="13">
    <source>
        <dbReference type="ARBA" id="ARBA00034808"/>
    </source>
</evidence>
<keyword evidence="11" id="KW-0413">Isomerase</keyword>
<dbReference type="Gene3D" id="2.40.50.140">
    <property type="entry name" value="Nucleic acid-binding proteins"/>
    <property type="match status" value="1"/>
</dbReference>
<dbReference type="PANTHER" id="PTHR47964:SF1">
    <property type="entry name" value="ATP-DEPENDENT DNA HELICASE HOMOLOG RECG, CHLOROPLASTIC"/>
    <property type="match status" value="1"/>
</dbReference>
<dbReference type="EC" id="5.6.2.4" evidence="13 15"/>
<keyword evidence="7 15" id="KW-0067">ATP-binding</keyword>
<evidence type="ECO:0000256" key="9">
    <source>
        <dbReference type="ARBA" id="ARBA00023172"/>
    </source>
</evidence>
<dbReference type="GO" id="GO:0016787">
    <property type="term" value="F:hydrolase activity"/>
    <property type="evidence" value="ECO:0007669"/>
    <property type="project" value="UniProtKB-KW"/>
</dbReference>
<evidence type="ECO:0000313" key="19">
    <source>
        <dbReference type="Proteomes" id="UP001152321"/>
    </source>
</evidence>
<reference evidence="18" key="1">
    <citation type="submission" date="2022-08" db="EMBL/GenBank/DDBJ databases">
        <title>Novel Bdellovibrio Species Isolated from Svalbard: Designation Bdellovibrio svalbardensis.</title>
        <authorList>
            <person name="Mitchell R.J."/>
            <person name="Choi S.Y."/>
        </authorList>
    </citation>
    <scope>NUCLEOTIDE SEQUENCE</scope>
    <source>
        <strain evidence="18">PAP01</strain>
    </source>
</reference>
<evidence type="ECO:0000256" key="5">
    <source>
        <dbReference type="ARBA" id="ARBA00022801"/>
    </source>
</evidence>
<dbReference type="SUPFAM" id="SSF52540">
    <property type="entry name" value="P-loop containing nucleoside triphosphate hydrolases"/>
    <property type="match status" value="2"/>
</dbReference>
<dbReference type="PROSITE" id="PS51194">
    <property type="entry name" value="HELICASE_CTER"/>
    <property type="match status" value="1"/>
</dbReference>
<evidence type="ECO:0000256" key="4">
    <source>
        <dbReference type="ARBA" id="ARBA00022763"/>
    </source>
</evidence>
<dbReference type="Gene3D" id="3.40.50.300">
    <property type="entry name" value="P-loop containing nucleotide triphosphate hydrolases"/>
    <property type="match status" value="2"/>
</dbReference>
<dbReference type="InterPro" id="IPR004609">
    <property type="entry name" value="ATP-dep_DNA_helicase_RecG"/>
</dbReference>
<evidence type="ECO:0000256" key="12">
    <source>
        <dbReference type="ARBA" id="ARBA00034617"/>
    </source>
</evidence>
<dbReference type="InterPro" id="IPR045562">
    <property type="entry name" value="RecG_dom3_C"/>
</dbReference>
<dbReference type="SMART" id="SM00487">
    <property type="entry name" value="DEXDc"/>
    <property type="match status" value="1"/>
</dbReference>
<keyword evidence="9 15" id="KW-0233">DNA recombination</keyword>
<evidence type="ECO:0000259" key="17">
    <source>
        <dbReference type="PROSITE" id="PS51194"/>
    </source>
</evidence>
<feature type="domain" description="Helicase C-terminal" evidence="17">
    <location>
        <begin position="467"/>
        <end position="628"/>
    </location>
</feature>
<evidence type="ECO:0000256" key="2">
    <source>
        <dbReference type="ARBA" id="ARBA00017846"/>
    </source>
</evidence>
<evidence type="ECO:0000256" key="3">
    <source>
        <dbReference type="ARBA" id="ARBA00022741"/>
    </source>
</evidence>
<gene>
    <name evidence="18" type="primary">recG</name>
    <name evidence="18" type="ORF">NWE73_07575</name>
</gene>
<dbReference type="GO" id="GO:0003678">
    <property type="term" value="F:DNA helicase activity"/>
    <property type="evidence" value="ECO:0007669"/>
    <property type="project" value="UniProtKB-EC"/>
</dbReference>
<protein>
    <recommendedName>
        <fullName evidence="2 15">ATP-dependent DNA helicase RecG</fullName>
        <ecNumber evidence="13 15">5.6.2.4</ecNumber>
    </recommendedName>
</protein>
<dbReference type="SUPFAM" id="SSF50249">
    <property type="entry name" value="Nucleic acid-binding proteins"/>
    <property type="match status" value="1"/>
</dbReference>
<accession>A0ABT6DI81</accession>
<sequence length="695" mass="78759">MALRLDTQIMYLKGVGPKLGDLFNRKGLKTLRDLFEFYPRAYEDQRAARNIASLKVNDIVSMKATVAAVHSVNMGRSTRKMYDVVLRDASGQIHCKYFRVPYKGYFERFKPFTEVRVVGKVIEYRGRLEFHHPDIRDIEPDEETQDALIPLYTEIEGLATSKIMKLVRHAFAQIEEWPPEALPKWMLEKYNLKPRKDALKEMHYPDPAKAAEYTEFRNASQRRIIFEEFFWLELFLASRKAGFQKGVAAKIENSGEKLQALEKSLPFEMTGAQKRVFAEIKADLEKGHPMHRLVQGDVGSGKTLVSFMAAIYVAESSFQSCLMAPTEILAEQHFKNAKKVLEPLGIRLAMLVGKTKAAERKQILADLAAGEIDLIIGTHALIEDEVQFANLGLVIIDEQHRFGVEQRGVLKNKGKSPHFLVMTATPIPRTLAMTVYGDLDVSIIDEMPAGRSPIQTRAIYDSKRPQALQFMLEQLQKGRQAYFVYPLVAESEKIDLKNAVSEFEKLQAQFPKVTFGLLHGKMKPDEKEQVMEKFRRQEIQVLVSTTVIEVGVDVPNANIMIIEHAERFGLSQLHQLRGRVGRGEHKSFCILIMGYAVSEEGKQRTEMMEKTSDGFKIAEFDLEMRGPGEFMGTRQSGLAGFKLANLVRDMQLLQSAREAAFEVLRKDPKLAFADHKGLKEELLREHGPAALAGIA</sequence>
<keyword evidence="10 15" id="KW-0234">DNA repair</keyword>
<dbReference type="SMART" id="SM00490">
    <property type="entry name" value="HELICc"/>
    <property type="match status" value="1"/>
</dbReference>
<evidence type="ECO:0000256" key="8">
    <source>
        <dbReference type="ARBA" id="ARBA00023125"/>
    </source>
</evidence>
<dbReference type="InterPro" id="IPR027417">
    <property type="entry name" value="P-loop_NTPase"/>
</dbReference>
<keyword evidence="4 15" id="KW-0227">DNA damage</keyword>
<dbReference type="Proteomes" id="UP001152321">
    <property type="component" value="Unassembled WGS sequence"/>
</dbReference>
<evidence type="ECO:0000256" key="11">
    <source>
        <dbReference type="ARBA" id="ARBA00023235"/>
    </source>
</evidence>
<evidence type="ECO:0000256" key="10">
    <source>
        <dbReference type="ARBA" id="ARBA00023204"/>
    </source>
</evidence>
<evidence type="ECO:0000256" key="6">
    <source>
        <dbReference type="ARBA" id="ARBA00022806"/>
    </source>
</evidence>
<dbReference type="InterPro" id="IPR012340">
    <property type="entry name" value="NA-bd_OB-fold"/>
</dbReference>
<comment type="caution">
    <text evidence="18">The sequence shown here is derived from an EMBL/GenBank/DDBJ whole genome shotgun (WGS) entry which is preliminary data.</text>
</comment>
<proteinExistence type="inferred from homology"/>
<dbReference type="Pfam" id="PF00271">
    <property type="entry name" value="Helicase_C"/>
    <property type="match status" value="1"/>
</dbReference>
<comment type="catalytic activity">
    <reaction evidence="14 15">
        <text>ATP + H2O = ADP + phosphate + H(+)</text>
        <dbReference type="Rhea" id="RHEA:13065"/>
        <dbReference type="ChEBI" id="CHEBI:15377"/>
        <dbReference type="ChEBI" id="CHEBI:15378"/>
        <dbReference type="ChEBI" id="CHEBI:30616"/>
        <dbReference type="ChEBI" id="CHEBI:43474"/>
        <dbReference type="ChEBI" id="CHEBI:456216"/>
        <dbReference type="EC" id="5.6.2.4"/>
    </reaction>
</comment>
<dbReference type="InterPro" id="IPR047112">
    <property type="entry name" value="RecG/Mfd"/>
</dbReference>
<dbReference type="InterPro" id="IPR011545">
    <property type="entry name" value="DEAD/DEAH_box_helicase_dom"/>
</dbReference>
<evidence type="ECO:0000256" key="15">
    <source>
        <dbReference type="RuleBase" id="RU363016"/>
    </source>
</evidence>
<keyword evidence="8" id="KW-0238">DNA-binding</keyword>
<keyword evidence="3 15" id="KW-0547">Nucleotide-binding</keyword>
<dbReference type="PROSITE" id="PS51192">
    <property type="entry name" value="HELICASE_ATP_BIND_1"/>
    <property type="match status" value="1"/>
</dbReference>
<comment type="function">
    <text evidence="15">Plays a critical role in recombination and DNA repair. Helps process Holliday junction intermediates to mature products by catalyzing branch migration. Has replication fork regression activity, unwinds stalled or blocked replication forks to make a HJ that can be resolved. Has a DNA unwinding activity characteristic of a DNA helicase with 3'-5' polarity.</text>
</comment>
<dbReference type="Pfam" id="PF19833">
    <property type="entry name" value="RecG_dom3_C"/>
    <property type="match status" value="1"/>
</dbReference>
<dbReference type="NCBIfam" id="NF008168">
    <property type="entry name" value="PRK10917.2-2"/>
    <property type="match status" value="1"/>
</dbReference>
<dbReference type="CDD" id="cd17992">
    <property type="entry name" value="DEXHc_RecG"/>
    <property type="match status" value="1"/>
</dbReference>
<feature type="domain" description="Helicase ATP-binding" evidence="16">
    <location>
        <begin position="283"/>
        <end position="444"/>
    </location>
</feature>
<dbReference type="InterPro" id="IPR033454">
    <property type="entry name" value="RecG_wedge"/>
</dbReference>
<dbReference type="Pfam" id="PF17191">
    <property type="entry name" value="RecG_wedge"/>
    <property type="match status" value="1"/>
</dbReference>
<evidence type="ECO:0000259" key="16">
    <source>
        <dbReference type="PROSITE" id="PS51192"/>
    </source>
</evidence>
<comment type="similarity">
    <text evidence="1 15">Belongs to the helicase family. RecG subfamily.</text>
</comment>
<dbReference type="RefSeq" id="WP_277577696.1">
    <property type="nucleotide sequence ID" value="NZ_JANRMI010000002.1"/>
</dbReference>
<keyword evidence="19" id="KW-1185">Reference proteome</keyword>
<keyword evidence="5 15" id="KW-0378">Hydrolase</keyword>
<dbReference type="NCBIfam" id="NF008165">
    <property type="entry name" value="PRK10917.1-3"/>
    <property type="match status" value="1"/>
</dbReference>
<dbReference type="EMBL" id="JANRMI010000002">
    <property type="protein sequence ID" value="MDG0816219.1"/>
    <property type="molecule type" value="Genomic_DNA"/>
</dbReference>
<dbReference type="Pfam" id="PF00270">
    <property type="entry name" value="DEAD"/>
    <property type="match status" value="1"/>
</dbReference>
<comment type="catalytic activity">
    <reaction evidence="12 15">
        <text>Couples ATP hydrolysis with the unwinding of duplex DNA by translocating in the 3'-5' direction.</text>
        <dbReference type="EC" id="5.6.2.4"/>
    </reaction>
</comment>
<organism evidence="18 19">
    <name type="scientific">Bdellovibrio svalbardensis</name>
    <dbReference type="NCBI Taxonomy" id="2972972"/>
    <lineage>
        <taxon>Bacteria</taxon>
        <taxon>Pseudomonadati</taxon>
        <taxon>Bdellovibrionota</taxon>
        <taxon>Bdellovibrionia</taxon>
        <taxon>Bdellovibrionales</taxon>
        <taxon>Pseudobdellovibrionaceae</taxon>
        <taxon>Bdellovibrio</taxon>
    </lineage>
</organism>
<evidence type="ECO:0000256" key="7">
    <source>
        <dbReference type="ARBA" id="ARBA00022840"/>
    </source>
</evidence>
<keyword evidence="6 15" id="KW-0347">Helicase</keyword>